<dbReference type="InterPro" id="IPR015421">
    <property type="entry name" value="PyrdxlP-dep_Trfase_major"/>
</dbReference>
<dbReference type="Proteomes" id="UP001595630">
    <property type="component" value="Unassembled WGS sequence"/>
</dbReference>
<dbReference type="CDD" id="cd00609">
    <property type="entry name" value="AAT_like"/>
    <property type="match status" value="1"/>
</dbReference>
<dbReference type="Pfam" id="PF00155">
    <property type="entry name" value="Aminotran_1_2"/>
    <property type="match status" value="1"/>
</dbReference>
<dbReference type="InterPro" id="IPR005860">
    <property type="entry name" value="CobD"/>
</dbReference>
<accession>A0ABV7T858</accession>
<evidence type="ECO:0000256" key="7">
    <source>
        <dbReference type="ARBA" id="ARBA00023239"/>
    </source>
</evidence>
<dbReference type="InterPro" id="IPR015422">
    <property type="entry name" value="PyrdxlP-dep_Trfase_small"/>
</dbReference>
<keyword evidence="5" id="KW-0169">Cobalamin biosynthesis</keyword>
<dbReference type="SUPFAM" id="SSF53383">
    <property type="entry name" value="PLP-dependent transferases"/>
    <property type="match status" value="1"/>
</dbReference>
<dbReference type="RefSeq" id="WP_386366895.1">
    <property type="nucleotide sequence ID" value="NZ_JBHRXZ010000026.1"/>
</dbReference>
<dbReference type="NCBIfam" id="TIGR01140">
    <property type="entry name" value="L_thr_O3P_dcar"/>
    <property type="match status" value="1"/>
</dbReference>
<evidence type="ECO:0000256" key="9">
    <source>
        <dbReference type="ARBA" id="ARBA00048531"/>
    </source>
</evidence>
<evidence type="ECO:0000256" key="8">
    <source>
        <dbReference type="ARBA" id="ARBA00029996"/>
    </source>
</evidence>
<dbReference type="InterPro" id="IPR004838">
    <property type="entry name" value="NHTrfase_class1_PyrdxlP-BS"/>
</dbReference>
<keyword evidence="12" id="KW-1185">Reference proteome</keyword>
<gene>
    <name evidence="11" type="primary">cobD</name>
    <name evidence="11" type="ORF">ACFOMF_16465</name>
</gene>
<dbReference type="GO" id="GO:0048472">
    <property type="term" value="F:threonine-phosphate decarboxylase activity"/>
    <property type="evidence" value="ECO:0007669"/>
    <property type="project" value="UniProtKB-EC"/>
</dbReference>
<sequence>MLEHGGRLRQAAQRYGIPLADWLDLSTGIAPWTLPLPPVPLSAWSRLPEPDDGLPEAARQYYGTDRLLAVAGSQAAIQALPRLRGPSRVGLFAPAYAEHVHAWSREGHSLVTLSSAPSGEMLDSLDVLVVINPNNPTGERRPPAVLLDWHARLAERDGWMVVDEAFIDSTPEDSLAPFAGRPGLVVLRSFGKFFGLAGARLGFVLAPSALLEALEERLGPWTLSGPTRVVATALLADRAGQTVQRAKLQTASQRLVKLLRDNRLPAAGGCALFQWLASPDALALHGFLAQRGILVRHFETPPSLRLGLPADEAGWARLAQALGEWNDRS</sequence>
<comment type="cofactor">
    <cofactor evidence="1">
        <name>pyridoxal 5'-phosphate</name>
        <dbReference type="ChEBI" id="CHEBI:597326"/>
    </cofactor>
</comment>
<dbReference type="InterPro" id="IPR015424">
    <property type="entry name" value="PyrdxlP-dep_Trfase"/>
</dbReference>
<feature type="domain" description="Aminotransferase class I/classII large" evidence="10">
    <location>
        <begin position="56"/>
        <end position="321"/>
    </location>
</feature>
<dbReference type="PROSITE" id="PS00105">
    <property type="entry name" value="AA_TRANSFER_CLASS_1"/>
    <property type="match status" value="1"/>
</dbReference>
<dbReference type="Gene3D" id="3.40.640.10">
    <property type="entry name" value="Type I PLP-dependent aspartate aminotransferase-like (Major domain)"/>
    <property type="match status" value="1"/>
</dbReference>
<dbReference type="PANTHER" id="PTHR42885:SF1">
    <property type="entry name" value="THREONINE-PHOSPHATE DECARBOXYLASE"/>
    <property type="match status" value="1"/>
</dbReference>
<evidence type="ECO:0000313" key="12">
    <source>
        <dbReference type="Proteomes" id="UP001595630"/>
    </source>
</evidence>
<name>A0ABV7T858_9GAMM</name>
<reference evidence="12" key="1">
    <citation type="journal article" date="2019" name="Int. J. Syst. Evol. Microbiol.">
        <title>The Global Catalogue of Microorganisms (GCM) 10K type strain sequencing project: providing services to taxonomists for standard genome sequencing and annotation.</title>
        <authorList>
            <consortium name="The Broad Institute Genomics Platform"/>
            <consortium name="The Broad Institute Genome Sequencing Center for Infectious Disease"/>
            <person name="Wu L."/>
            <person name="Ma J."/>
        </authorList>
    </citation>
    <scope>NUCLEOTIDE SEQUENCE [LARGE SCALE GENOMIC DNA]</scope>
    <source>
        <strain evidence="12">KCTC 42447</strain>
    </source>
</reference>
<comment type="catalytic activity">
    <reaction evidence="9">
        <text>O-phospho-L-threonine + H(+) = (R)-1-aminopropan-2-yl phosphate + CO2</text>
        <dbReference type="Rhea" id="RHEA:11492"/>
        <dbReference type="ChEBI" id="CHEBI:15378"/>
        <dbReference type="ChEBI" id="CHEBI:16526"/>
        <dbReference type="ChEBI" id="CHEBI:58563"/>
        <dbReference type="ChEBI" id="CHEBI:58675"/>
        <dbReference type="EC" id="4.1.1.81"/>
    </reaction>
</comment>
<keyword evidence="6" id="KW-0663">Pyridoxal phosphate</keyword>
<evidence type="ECO:0000313" key="11">
    <source>
        <dbReference type="EMBL" id="MFC3609370.1"/>
    </source>
</evidence>
<evidence type="ECO:0000256" key="2">
    <source>
        <dbReference type="ARBA" id="ARBA00003444"/>
    </source>
</evidence>
<keyword evidence="7 11" id="KW-0456">Lyase</keyword>
<comment type="caution">
    <text evidence="11">The sequence shown here is derived from an EMBL/GenBank/DDBJ whole genome shotgun (WGS) entry which is preliminary data.</text>
</comment>
<evidence type="ECO:0000256" key="4">
    <source>
        <dbReference type="ARBA" id="ARBA00012285"/>
    </source>
</evidence>
<protein>
    <recommendedName>
        <fullName evidence="4">threonine-phosphate decarboxylase</fullName>
        <ecNumber evidence="4">4.1.1.81</ecNumber>
    </recommendedName>
    <alternativeName>
        <fullName evidence="8">L-threonine-O-3-phosphate decarboxylase</fullName>
    </alternativeName>
</protein>
<evidence type="ECO:0000256" key="6">
    <source>
        <dbReference type="ARBA" id="ARBA00022898"/>
    </source>
</evidence>
<evidence type="ECO:0000259" key="10">
    <source>
        <dbReference type="Pfam" id="PF00155"/>
    </source>
</evidence>
<proteinExistence type="predicted"/>
<dbReference type="Gene3D" id="3.90.1150.10">
    <property type="entry name" value="Aspartate Aminotransferase, domain 1"/>
    <property type="match status" value="1"/>
</dbReference>
<comment type="function">
    <text evidence="2">Decarboxylates L-threonine-O-3-phosphate to yield (R)-1-amino-2-propanol O-2-phosphate, the precursor for the linkage between the nucleotide loop and the corrin ring in cobalamin.</text>
</comment>
<dbReference type="InterPro" id="IPR004839">
    <property type="entry name" value="Aminotransferase_I/II_large"/>
</dbReference>
<dbReference type="EMBL" id="JBHRXZ010000026">
    <property type="protein sequence ID" value="MFC3609370.1"/>
    <property type="molecule type" value="Genomic_DNA"/>
</dbReference>
<organism evidence="11 12">
    <name type="scientific">Stutzerimonas tarimensis</name>
    <dbReference type="NCBI Taxonomy" id="1507735"/>
    <lineage>
        <taxon>Bacteria</taxon>
        <taxon>Pseudomonadati</taxon>
        <taxon>Pseudomonadota</taxon>
        <taxon>Gammaproteobacteria</taxon>
        <taxon>Pseudomonadales</taxon>
        <taxon>Pseudomonadaceae</taxon>
        <taxon>Stutzerimonas</taxon>
    </lineage>
</organism>
<evidence type="ECO:0000256" key="3">
    <source>
        <dbReference type="ARBA" id="ARBA00004953"/>
    </source>
</evidence>
<comment type="pathway">
    <text evidence="3">Cofactor biosynthesis; adenosylcobalamin biosynthesis.</text>
</comment>
<dbReference type="PANTHER" id="PTHR42885">
    <property type="entry name" value="HISTIDINOL-PHOSPHATE AMINOTRANSFERASE-RELATED"/>
    <property type="match status" value="1"/>
</dbReference>
<dbReference type="EC" id="4.1.1.81" evidence="4"/>
<evidence type="ECO:0000256" key="5">
    <source>
        <dbReference type="ARBA" id="ARBA00022573"/>
    </source>
</evidence>
<evidence type="ECO:0000256" key="1">
    <source>
        <dbReference type="ARBA" id="ARBA00001933"/>
    </source>
</evidence>